<keyword evidence="4" id="KW-1185">Reference proteome</keyword>
<keyword evidence="2" id="KW-0812">Transmembrane</keyword>
<keyword evidence="2" id="KW-0472">Membrane</keyword>
<feature type="transmembrane region" description="Helical" evidence="2">
    <location>
        <begin position="74"/>
        <end position="90"/>
    </location>
</feature>
<feature type="compositionally biased region" description="Low complexity" evidence="1">
    <location>
        <begin position="270"/>
        <end position="283"/>
    </location>
</feature>
<gene>
    <name evidence="3" type="ORF">K457DRAFT_32323</name>
</gene>
<feature type="transmembrane region" description="Helical" evidence="2">
    <location>
        <begin position="12"/>
        <end position="33"/>
    </location>
</feature>
<sequence length="307" mass="34627">MSKIAIRRMRIWLVTLTTITLLLIIAQYIYAAIRLKSDLNLDWEDWVVIPSVPVLFFSYLYALKSTQPSKLHKFLRAFLMLIPTVLNMYVNCDYLATYLRLTSRDYNPSAIPEERFQCGGRPACLLTWSLVFMSIIMDCFVLCEIVMTLVWGPLVGKGHLFGGVGGGYAQDANVIVVSPDQPQQVPPQQQGYYGQQQQLAYYPASQQQAPILQQPLPQQQQLYHQSVALDPNPQYQPPQFQQQQPPPQQLYHYSTASVVPTTATTSVPYSTVSYSQSPVTTSVGYQPPPQQVASSNPQYYAPHSTPQ</sequence>
<proteinExistence type="predicted"/>
<name>A0A197JVX1_9FUNG</name>
<evidence type="ECO:0000313" key="4">
    <source>
        <dbReference type="Proteomes" id="UP000078512"/>
    </source>
</evidence>
<dbReference type="Proteomes" id="UP000078512">
    <property type="component" value="Unassembled WGS sequence"/>
</dbReference>
<reference evidence="3 4" key="1">
    <citation type="submission" date="2016-05" db="EMBL/GenBank/DDBJ databases">
        <title>Genome sequencing reveals origins of a unique bacterial endosymbiosis in the earliest lineages of terrestrial Fungi.</title>
        <authorList>
            <consortium name="DOE Joint Genome Institute"/>
            <person name="Uehling J."/>
            <person name="Gryganskyi A."/>
            <person name="Hameed K."/>
            <person name="Tschaplinski T."/>
            <person name="Misztal P."/>
            <person name="Wu S."/>
            <person name="Desiro A."/>
            <person name="Vande Pol N."/>
            <person name="Du Z.-Y."/>
            <person name="Zienkiewicz A."/>
            <person name="Zienkiewicz K."/>
            <person name="Morin E."/>
            <person name="Tisserant E."/>
            <person name="Splivallo R."/>
            <person name="Hainaut M."/>
            <person name="Henrissat B."/>
            <person name="Ohm R."/>
            <person name="Kuo A."/>
            <person name="Yan J."/>
            <person name="Lipzen A."/>
            <person name="Nolan M."/>
            <person name="Labutti K."/>
            <person name="Barry K."/>
            <person name="Goldstein A."/>
            <person name="Labbe J."/>
            <person name="Schadt C."/>
            <person name="Tuskan G."/>
            <person name="Grigoriev I."/>
            <person name="Martin F."/>
            <person name="Vilgalys R."/>
            <person name="Bonito G."/>
        </authorList>
    </citation>
    <scope>NUCLEOTIDE SEQUENCE [LARGE SCALE GENOMIC DNA]</scope>
    <source>
        <strain evidence="3 4">AG-77</strain>
    </source>
</reference>
<protein>
    <submittedName>
        <fullName evidence="3">Uncharacterized protein</fullName>
    </submittedName>
</protein>
<dbReference type="OrthoDB" id="2442585at2759"/>
<feature type="region of interest" description="Disordered" evidence="1">
    <location>
        <begin position="270"/>
        <end position="307"/>
    </location>
</feature>
<organism evidence="3 4">
    <name type="scientific">Linnemannia elongata AG-77</name>
    <dbReference type="NCBI Taxonomy" id="1314771"/>
    <lineage>
        <taxon>Eukaryota</taxon>
        <taxon>Fungi</taxon>
        <taxon>Fungi incertae sedis</taxon>
        <taxon>Mucoromycota</taxon>
        <taxon>Mortierellomycotina</taxon>
        <taxon>Mortierellomycetes</taxon>
        <taxon>Mortierellales</taxon>
        <taxon>Mortierellaceae</taxon>
        <taxon>Linnemannia</taxon>
    </lineage>
</organism>
<dbReference type="AlphaFoldDB" id="A0A197JVX1"/>
<accession>A0A197JVX1</accession>
<dbReference type="EMBL" id="KV442041">
    <property type="protein sequence ID" value="OAQ29452.1"/>
    <property type="molecule type" value="Genomic_DNA"/>
</dbReference>
<evidence type="ECO:0000256" key="2">
    <source>
        <dbReference type="SAM" id="Phobius"/>
    </source>
</evidence>
<feature type="transmembrane region" description="Helical" evidence="2">
    <location>
        <begin position="45"/>
        <end position="62"/>
    </location>
</feature>
<feature type="compositionally biased region" description="Polar residues" evidence="1">
    <location>
        <begin position="291"/>
        <end position="307"/>
    </location>
</feature>
<feature type="transmembrane region" description="Helical" evidence="2">
    <location>
        <begin position="130"/>
        <end position="151"/>
    </location>
</feature>
<evidence type="ECO:0000313" key="3">
    <source>
        <dbReference type="EMBL" id="OAQ29452.1"/>
    </source>
</evidence>
<evidence type="ECO:0000256" key="1">
    <source>
        <dbReference type="SAM" id="MobiDB-lite"/>
    </source>
</evidence>
<keyword evidence="2" id="KW-1133">Transmembrane helix</keyword>